<dbReference type="Gene3D" id="3.40.50.11290">
    <property type="match status" value="1"/>
</dbReference>
<dbReference type="InterPro" id="IPR025841">
    <property type="entry name" value="CP_ATPgrasp_2"/>
</dbReference>
<name>A0ABU5I924_9BURK</name>
<evidence type="ECO:0000313" key="3">
    <source>
        <dbReference type="EMBL" id="MDZ5455597.1"/>
    </source>
</evidence>
<sequence>MRVATPRTRPRTVASAADWLTRLPPSGTLDEWRAPDRNLSPSWQKLLASLPARPQAFGAELQRRAQQLAQQLRADAITHNVHGTEQSLPWAPELLPLVMEPADWAAIERGVAQRAQLLQLMLADLYGGRQYLLKRGLLPPSLLFRHPGYLRPLNGFSPPGGLYLHVVSFELARGPDGRWWVTSQRTQTAAGLGHVLQHRLIVSRLFPEAFEQLRVQHMASTYRRLLQSLRGQAAMAAADAHPRLAVLTAGPDAPGYFEHAYLARYLGLPLVEGGDLTVRGERLYAKMLEGLAPVHGLLRMIDDNQCDPLELDERQGCYGVPGLLQVLRAGRLALANAPGCGFLESPALSGFLPGIAQSLLGQPLLLPSLASWWCGEAAAWESVRPHLPKLCMRPSLGPDVGALRPEGGRIEEDPEAWTLQERPGRSQALRWREGRLEGVPVGLRVYAVADGTGNWQVLPGGFGRVHGDADEPLLPARGSAMDLWVRTDGTVDTFSMLTGRLSVDDILARRGPVASRTAESLYWLGRYTERTEQAVRLARAALQRSTGTELPAPVQRALRVLLQRAGLLGSGGVAPSRAVLRRSLLKALGEESGLGWLLTALSRSAGSLRERLSPEQWGLMRSMGQDLRATLRPADKAAPTTNEVLRALDELAVQLAAVTGAQSDRMTRDHGWRLLTVGRHVERLVSHATQFGVLLREGALADAEGNALLLELYDSTITFRARYQRHQDLLALVDLLVLDDNNPRAWACILRRLRTELRKLPIAADVADELLSGLPAQGPGLTLQTLRGLDDEALRRRLDALAAQLADAGAQLSDDIGKRFFAHVSDPLQKP</sequence>
<protein>
    <submittedName>
        <fullName evidence="3">Circularly permuted type 2 ATP-grasp protein</fullName>
    </submittedName>
</protein>
<accession>A0ABU5I924</accession>
<feature type="domain" description="DUF403" evidence="1">
    <location>
        <begin position="514"/>
        <end position="821"/>
    </location>
</feature>
<dbReference type="EMBL" id="JAXOJX010000002">
    <property type="protein sequence ID" value="MDZ5455597.1"/>
    <property type="molecule type" value="Genomic_DNA"/>
</dbReference>
<proteinExistence type="predicted"/>
<dbReference type="RefSeq" id="WP_322464349.1">
    <property type="nucleotide sequence ID" value="NZ_JAXOJX010000002.1"/>
</dbReference>
<dbReference type="InterPro" id="IPR051680">
    <property type="entry name" value="ATP-dep_Glu-Cys_Ligase-2"/>
</dbReference>
<organism evidence="3 4">
    <name type="scientific">Azohydromonas lata</name>
    <dbReference type="NCBI Taxonomy" id="45677"/>
    <lineage>
        <taxon>Bacteria</taxon>
        <taxon>Pseudomonadati</taxon>
        <taxon>Pseudomonadota</taxon>
        <taxon>Betaproteobacteria</taxon>
        <taxon>Burkholderiales</taxon>
        <taxon>Sphaerotilaceae</taxon>
        <taxon>Azohydromonas</taxon>
    </lineage>
</organism>
<dbReference type="SUPFAM" id="SSF56059">
    <property type="entry name" value="Glutathione synthetase ATP-binding domain-like"/>
    <property type="match status" value="1"/>
</dbReference>
<reference evidence="3 4" key="1">
    <citation type="submission" date="2023-11" db="EMBL/GenBank/DDBJ databases">
        <title>Draft genome of Azohydromonas lata strain H1 (DSM1123), a polyhydroxyalkanoate producer.</title>
        <authorList>
            <person name="Traversa D."/>
            <person name="D'Addabbo P."/>
            <person name="Pazzani C."/>
            <person name="Manzari C."/>
            <person name="Chiara M."/>
            <person name="Scrascia M."/>
        </authorList>
    </citation>
    <scope>NUCLEOTIDE SEQUENCE [LARGE SCALE GENOMIC DNA]</scope>
    <source>
        <strain evidence="3 4">H1</strain>
    </source>
</reference>
<evidence type="ECO:0000259" key="1">
    <source>
        <dbReference type="Pfam" id="PF04168"/>
    </source>
</evidence>
<dbReference type="InterPro" id="IPR007296">
    <property type="entry name" value="DUF403"/>
</dbReference>
<evidence type="ECO:0000313" key="4">
    <source>
        <dbReference type="Proteomes" id="UP001293718"/>
    </source>
</evidence>
<dbReference type="PANTHER" id="PTHR34595">
    <property type="entry name" value="BLR5612 PROTEIN"/>
    <property type="match status" value="1"/>
</dbReference>
<dbReference type="Pfam" id="PF14403">
    <property type="entry name" value="CP_ATPgrasp_2"/>
    <property type="match status" value="1"/>
</dbReference>
<dbReference type="PANTHER" id="PTHR34595:SF2">
    <property type="entry name" value="BLR2978 PROTEIN"/>
    <property type="match status" value="1"/>
</dbReference>
<gene>
    <name evidence="3" type="ORF">SM757_03325</name>
</gene>
<keyword evidence="4" id="KW-1185">Reference proteome</keyword>
<dbReference type="Pfam" id="PF04168">
    <property type="entry name" value="Alpha-E"/>
    <property type="match status" value="1"/>
</dbReference>
<feature type="domain" description="Circularly permuted ATP-grasp type 2" evidence="2">
    <location>
        <begin position="96"/>
        <end position="465"/>
    </location>
</feature>
<evidence type="ECO:0000259" key="2">
    <source>
        <dbReference type="Pfam" id="PF14403"/>
    </source>
</evidence>
<comment type="caution">
    <text evidence="3">The sequence shown here is derived from an EMBL/GenBank/DDBJ whole genome shotgun (WGS) entry which is preliminary data.</text>
</comment>
<dbReference type="Proteomes" id="UP001293718">
    <property type="component" value="Unassembled WGS sequence"/>
</dbReference>